<dbReference type="HAMAP" id="MF_02225">
    <property type="entry name" value="CoaBC"/>
    <property type="match status" value="1"/>
</dbReference>
<evidence type="ECO:0000313" key="5">
    <source>
        <dbReference type="EMBL" id="OIQ76268.1"/>
    </source>
</evidence>
<dbReference type="InterPro" id="IPR036551">
    <property type="entry name" value="Flavin_trans-like"/>
</dbReference>
<feature type="domain" description="Flavoprotein" evidence="3">
    <location>
        <begin position="10"/>
        <end position="159"/>
    </location>
</feature>
<keyword evidence="1" id="KW-0210">Decarboxylase</keyword>
<dbReference type="InterPro" id="IPR035929">
    <property type="entry name" value="CoaB-like_sf"/>
</dbReference>
<protein>
    <submittedName>
        <fullName evidence="5">Coenzyme A biosynthesis bifunctional protein CoaBC</fullName>
    </submittedName>
</protein>
<dbReference type="SUPFAM" id="SSF102645">
    <property type="entry name" value="CoaB-like"/>
    <property type="match status" value="1"/>
</dbReference>
<dbReference type="Gene3D" id="3.40.50.10300">
    <property type="entry name" value="CoaB-like"/>
    <property type="match status" value="1"/>
</dbReference>
<dbReference type="Gene3D" id="3.40.50.1950">
    <property type="entry name" value="Flavin prenyltransferase-like"/>
    <property type="match status" value="1"/>
</dbReference>
<sequence length="402" mass="42190">MTVNDSRPLEIVVGVTGGIAAYKVCEVVRALRELGHGVTVVPTENSLKFVGAATWEALSGRKVATQLFESIDQVLHIGLADRADLVIVAPTTANFMARMVHGVADDLLTGTLLATSAPVIIFPAMHTAMWNNPATVANVETLRERGIRVVTPGVGRLTGKDFGVGRLPDLQVILDSSLALVHSKDLAGRRILISVGGTREAIDPVRYIGNRSSGRQGFALAAAAKARGAEVVVVAGVTEVDPPAGVTIVKVESALEMAEAIRRISADQDAIIMAAAVADFRPAERLAKKFKKGNRALEIHLVENPDILKSLVANRRKGQIVIGFAAETGDANGTVREHGLAKLAAKGADLLVINDVSGDRVFGGLNNGALIAAADGELVEIGYGSKDTLAHAVLDALVKRLT</sequence>
<name>A0A1J5Q8Q6_9ZZZZ</name>
<evidence type="ECO:0000256" key="2">
    <source>
        <dbReference type="ARBA" id="ARBA00023239"/>
    </source>
</evidence>
<keyword evidence="2" id="KW-0456">Lyase</keyword>
<dbReference type="GO" id="GO:0004633">
    <property type="term" value="F:phosphopantothenoylcysteine decarboxylase activity"/>
    <property type="evidence" value="ECO:0007669"/>
    <property type="project" value="InterPro"/>
</dbReference>
<dbReference type="Pfam" id="PF04127">
    <property type="entry name" value="DFP"/>
    <property type="match status" value="1"/>
</dbReference>
<dbReference type="SUPFAM" id="SSF52507">
    <property type="entry name" value="Homo-oligomeric flavin-containing Cys decarboxylases, HFCD"/>
    <property type="match status" value="1"/>
</dbReference>
<evidence type="ECO:0000259" key="3">
    <source>
        <dbReference type="Pfam" id="PF02441"/>
    </source>
</evidence>
<comment type="caution">
    <text evidence="5">The sequence shown here is derived from an EMBL/GenBank/DDBJ whole genome shotgun (WGS) entry which is preliminary data.</text>
</comment>
<proteinExistence type="inferred from homology"/>
<dbReference type="InterPro" id="IPR003382">
    <property type="entry name" value="Flavoprotein"/>
</dbReference>
<dbReference type="GO" id="GO:0015937">
    <property type="term" value="P:coenzyme A biosynthetic process"/>
    <property type="evidence" value="ECO:0007669"/>
    <property type="project" value="InterPro"/>
</dbReference>
<dbReference type="PANTHER" id="PTHR14359">
    <property type="entry name" value="HOMO-OLIGOMERIC FLAVIN CONTAINING CYS DECARBOXYLASE FAMILY"/>
    <property type="match status" value="1"/>
</dbReference>
<gene>
    <name evidence="5" type="primary">coaBC_14</name>
    <name evidence="5" type="ORF">GALL_420580</name>
</gene>
<dbReference type="NCBIfam" id="TIGR00521">
    <property type="entry name" value="coaBC_dfp"/>
    <property type="match status" value="1"/>
</dbReference>
<reference evidence="5" key="1">
    <citation type="submission" date="2016-10" db="EMBL/GenBank/DDBJ databases">
        <title>Sequence of Gallionella enrichment culture.</title>
        <authorList>
            <person name="Poehlein A."/>
            <person name="Muehling M."/>
            <person name="Daniel R."/>
        </authorList>
    </citation>
    <scope>NUCLEOTIDE SEQUENCE</scope>
</reference>
<dbReference type="Pfam" id="PF02441">
    <property type="entry name" value="Flavoprotein"/>
    <property type="match status" value="1"/>
</dbReference>
<accession>A0A1J5Q8Q6</accession>
<dbReference type="GO" id="GO:0071513">
    <property type="term" value="C:phosphopantothenoylcysteine decarboxylase complex"/>
    <property type="evidence" value="ECO:0007669"/>
    <property type="project" value="TreeGrafter"/>
</dbReference>
<dbReference type="PANTHER" id="PTHR14359:SF6">
    <property type="entry name" value="PHOSPHOPANTOTHENOYLCYSTEINE DECARBOXYLASE"/>
    <property type="match status" value="1"/>
</dbReference>
<dbReference type="AlphaFoldDB" id="A0A1J5Q8Q6"/>
<dbReference type="GO" id="GO:0010181">
    <property type="term" value="F:FMN binding"/>
    <property type="evidence" value="ECO:0007669"/>
    <property type="project" value="InterPro"/>
</dbReference>
<dbReference type="GO" id="GO:0004632">
    <property type="term" value="F:phosphopantothenate--cysteine ligase activity"/>
    <property type="evidence" value="ECO:0007669"/>
    <property type="project" value="InterPro"/>
</dbReference>
<dbReference type="InterPro" id="IPR005252">
    <property type="entry name" value="CoaBC"/>
</dbReference>
<evidence type="ECO:0000259" key="4">
    <source>
        <dbReference type="Pfam" id="PF04127"/>
    </source>
</evidence>
<evidence type="ECO:0000256" key="1">
    <source>
        <dbReference type="ARBA" id="ARBA00022793"/>
    </source>
</evidence>
<dbReference type="EMBL" id="MLJW01001916">
    <property type="protein sequence ID" value="OIQ76268.1"/>
    <property type="molecule type" value="Genomic_DNA"/>
</dbReference>
<dbReference type="GO" id="GO:0015941">
    <property type="term" value="P:pantothenate catabolic process"/>
    <property type="evidence" value="ECO:0007669"/>
    <property type="project" value="InterPro"/>
</dbReference>
<feature type="domain" description="DNA/pantothenate metabolism flavoprotein C-terminal" evidence="4">
    <location>
        <begin position="186"/>
        <end position="399"/>
    </location>
</feature>
<dbReference type="InterPro" id="IPR007085">
    <property type="entry name" value="DNA/pantothenate-metab_flavo_C"/>
</dbReference>
<organism evidence="5">
    <name type="scientific">mine drainage metagenome</name>
    <dbReference type="NCBI Taxonomy" id="410659"/>
    <lineage>
        <taxon>unclassified sequences</taxon>
        <taxon>metagenomes</taxon>
        <taxon>ecological metagenomes</taxon>
    </lineage>
</organism>